<accession>A0ABP0WC14</accession>
<name>A0ABP0WC14_9BRYO</name>
<protein>
    <submittedName>
        <fullName evidence="2">Uncharacterized protein</fullName>
    </submittedName>
</protein>
<gene>
    <name evidence="2" type="ORF">CSSPJE1EN1_LOCUS8398</name>
</gene>
<dbReference type="PANTHER" id="PTHR46157">
    <property type="entry name" value="K(+) EFFLUX ANTIPORTER 3, CHLOROPLASTIC"/>
    <property type="match status" value="1"/>
</dbReference>
<proteinExistence type="predicted"/>
<feature type="region of interest" description="Disordered" evidence="1">
    <location>
        <begin position="142"/>
        <end position="194"/>
    </location>
</feature>
<feature type="compositionally biased region" description="Basic and acidic residues" evidence="1">
    <location>
        <begin position="148"/>
        <end position="185"/>
    </location>
</feature>
<dbReference type="PANTHER" id="PTHR46157:SF2">
    <property type="entry name" value="K(+) EFFLUX ANTIPORTER 1, CHLOROPLASTIC-RELATED"/>
    <property type="match status" value="1"/>
</dbReference>
<evidence type="ECO:0000313" key="2">
    <source>
        <dbReference type="EMBL" id="CAK9262920.1"/>
    </source>
</evidence>
<dbReference type="Proteomes" id="UP001497444">
    <property type="component" value="Chromosome 15"/>
</dbReference>
<keyword evidence="3" id="KW-1185">Reference proteome</keyword>
<reference evidence="2" key="1">
    <citation type="submission" date="2024-02" db="EMBL/GenBank/DDBJ databases">
        <authorList>
            <consortium name="ELIXIR-Norway"/>
            <consortium name="Elixir Norway"/>
        </authorList>
    </citation>
    <scope>NUCLEOTIDE SEQUENCE</scope>
</reference>
<sequence length="355" mass="37992">MQLSEAAQLVKDAAAAADEDVASAMLRAEEAIAMEVKAAERVSDTEIALQKAETLAESTSQADAAVLQVDISEDLPQQVSKTANGPLLEIDDYIILQKVKQGGEGGLGVVSPEALEKHVVVSGEVVDKDLRTATSSASLNSVDTSTVVDKHPKEETNKRGDINSKEAEAEKAKSAGQPKKLESPVKEPTVAKSSTKKSSRFFSASYFSSGDEAKFAPSTVFSGLATLVREQLPKVVVGMALVLAGGFYLNKSMEKRAQLLQPPEMTTSIEVKESARPLIKEIQRIPCRLKKLIAKLPQQEVNEEEASLFDVLWLLLASVIFVPIFQKIPGGSPVLGYLAAGVLIGPLKEAACDRH</sequence>
<dbReference type="EMBL" id="OZ020110">
    <property type="protein sequence ID" value="CAK9262920.1"/>
    <property type="molecule type" value="Genomic_DNA"/>
</dbReference>
<organism evidence="2 3">
    <name type="scientific">Sphagnum jensenii</name>
    <dbReference type="NCBI Taxonomy" id="128206"/>
    <lineage>
        <taxon>Eukaryota</taxon>
        <taxon>Viridiplantae</taxon>
        <taxon>Streptophyta</taxon>
        <taxon>Embryophyta</taxon>
        <taxon>Bryophyta</taxon>
        <taxon>Sphagnophytina</taxon>
        <taxon>Sphagnopsida</taxon>
        <taxon>Sphagnales</taxon>
        <taxon>Sphagnaceae</taxon>
        <taxon>Sphagnum</taxon>
    </lineage>
</organism>
<evidence type="ECO:0000313" key="3">
    <source>
        <dbReference type="Proteomes" id="UP001497444"/>
    </source>
</evidence>
<evidence type="ECO:0000256" key="1">
    <source>
        <dbReference type="SAM" id="MobiDB-lite"/>
    </source>
</evidence>